<feature type="domain" description="Response regulatory" evidence="9">
    <location>
        <begin position="409"/>
        <end position="526"/>
    </location>
</feature>
<keyword evidence="6" id="KW-0418">Kinase</keyword>
<dbReference type="RefSeq" id="WP_014428531.1">
    <property type="nucleotide sequence ID" value="NC_017075.1"/>
</dbReference>
<dbReference type="InterPro" id="IPR011006">
    <property type="entry name" value="CheY-like_superfamily"/>
</dbReference>
<dbReference type="PATRIC" id="fig|983917.3.peg.2260"/>
<dbReference type="HOGENOM" id="CLU_000445_114_15_4"/>
<dbReference type="SUPFAM" id="SSF55874">
    <property type="entry name" value="ATPase domain of HSP90 chaperone/DNA topoisomerase II/histidine kinase"/>
    <property type="match status" value="1"/>
</dbReference>
<dbReference type="InterPro" id="IPR001789">
    <property type="entry name" value="Sig_transdc_resp-reg_receiver"/>
</dbReference>
<dbReference type="eggNOG" id="COG0784">
    <property type="taxonomic scope" value="Bacteria"/>
</dbReference>
<dbReference type="SUPFAM" id="SSF52172">
    <property type="entry name" value="CheY-like"/>
    <property type="match status" value="2"/>
</dbReference>
<evidence type="ECO:0000256" key="6">
    <source>
        <dbReference type="ARBA" id="ARBA00022777"/>
    </source>
</evidence>
<dbReference type="PROSITE" id="PS50110">
    <property type="entry name" value="RESPONSE_REGULATORY"/>
    <property type="match status" value="1"/>
</dbReference>
<dbReference type="GO" id="GO:0005886">
    <property type="term" value="C:plasma membrane"/>
    <property type="evidence" value="ECO:0007669"/>
    <property type="project" value="UniProtKB-SubCell"/>
</dbReference>
<keyword evidence="5 10" id="KW-0808">Transferase</keyword>
<dbReference type="STRING" id="983917.RGE_23280"/>
<protein>
    <recommendedName>
        <fullName evidence="3">histidine kinase</fullName>
        <ecNumber evidence="3">2.7.13.3</ecNumber>
    </recommendedName>
</protein>
<evidence type="ECO:0000256" key="4">
    <source>
        <dbReference type="ARBA" id="ARBA00022553"/>
    </source>
</evidence>
<dbReference type="Gene3D" id="1.10.287.130">
    <property type="match status" value="1"/>
</dbReference>
<dbReference type="InterPro" id="IPR003594">
    <property type="entry name" value="HATPase_dom"/>
</dbReference>
<dbReference type="InterPro" id="IPR003661">
    <property type="entry name" value="HisK_dim/P_dom"/>
</dbReference>
<dbReference type="InterPro" id="IPR005467">
    <property type="entry name" value="His_kinase_dom"/>
</dbReference>
<evidence type="ECO:0000256" key="3">
    <source>
        <dbReference type="ARBA" id="ARBA00012438"/>
    </source>
</evidence>
<dbReference type="CDD" id="cd00075">
    <property type="entry name" value="HATPase"/>
    <property type="match status" value="1"/>
</dbReference>
<sequence length="530" mass="57788">MTSDERAPAEHRVLLLTPTQRDGQIALRLLSAAGIACLECADSQALAWEIELGVGAIVMTDVAVSDPNFRLVRAALANQPDWSKVPVVLLSRERDLPWAAQRLIDELDNVTVIDRPSSLRTLLSSVQAALRGRRWQYEIRDRLVEQTFARAALQQADRRKDEFLATLSHELRNGLAPLVYNVAIGNRSLDNTPLLQELFARTGRQVHHLVRLVDDLLDVARISTGKIELSLERLNVLDIVNLALDACRAEVQRKRHRFVIVEECGTDLVVRGDRVRLTQVLSNLLSNAAKYMDAGGTITVRVAHDAGQAVVEVSDTGVGIPRESLHKVFDLFSQVRNQQAYSQGGLGIGLSLVKQLVEMQGGSVSAASDGPGRGSTFAVRLPVVEAAEPAAAAPVADGAGERPAERPLHVLVVDDQFDVASSLADMLRLEGHDVEVANNGVQALNLARGRRPDLVLLDLGMPGMDGFEVARRLRMQLDGEPRVRIVALTGWGQESDRERTKAASFDSHLVKPPAPAELEVLLAQARQASP</sequence>
<dbReference type="SUPFAM" id="SSF47384">
    <property type="entry name" value="Homodimeric domain of signal transducing histidine kinase"/>
    <property type="match status" value="1"/>
</dbReference>
<dbReference type="FunFam" id="3.30.565.10:FF:000006">
    <property type="entry name" value="Sensor histidine kinase WalK"/>
    <property type="match status" value="1"/>
</dbReference>
<evidence type="ECO:0000256" key="5">
    <source>
        <dbReference type="ARBA" id="ARBA00022679"/>
    </source>
</evidence>
<accession>I0HRN2</accession>
<dbReference type="Pfam" id="PF00072">
    <property type="entry name" value="Response_reg"/>
    <property type="match status" value="1"/>
</dbReference>
<dbReference type="GO" id="GO:0000155">
    <property type="term" value="F:phosphorelay sensor kinase activity"/>
    <property type="evidence" value="ECO:0007669"/>
    <property type="project" value="InterPro"/>
</dbReference>
<dbReference type="Gene3D" id="3.30.565.10">
    <property type="entry name" value="Histidine kinase-like ATPase, C-terminal domain"/>
    <property type="match status" value="1"/>
</dbReference>
<dbReference type="PANTHER" id="PTHR43547:SF2">
    <property type="entry name" value="HYBRID SIGNAL TRANSDUCTION HISTIDINE KINASE C"/>
    <property type="match status" value="1"/>
</dbReference>
<dbReference type="eggNOG" id="COG5002">
    <property type="taxonomic scope" value="Bacteria"/>
</dbReference>
<comment type="subcellular location">
    <subcellularLocation>
        <location evidence="2">Cell inner membrane</location>
        <topology evidence="2">Multi-pass membrane protein</topology>
    </subcellularLocation>
</comment>
<organism evidence="10 11">
    <name type="scientific">Rubrivivax gelatinosus (strain NBRC 100245 / IL144)</name>
    <dbReference type="NCBI Taxonomy" id="983917"/>
    <lineage>
        <taxon>Bacteria</taxon>
        <taxon>Pseudomonadati</taxon>
        <taxon>Pseudomonadota</taxon>
        <taxon>Betaproteobacteria</taxon>
        <taxon>Burkholderiales</taxon>
        <taxon>Sphaerotilaceae</taxon>
        <taxon>Rubrivivax</taxon>
    </lineage>
</organism>
<dbReference type="SMART" id="SM00448">
    <property type="entry name" value="REC"/>
    <property type="match status" value="1"/>
</dbReference>
<keyword evidence="4 7" id="KW-0597">Phosphoprotein</keyword>
<dbReference type="CDD" id="cd17580">
    <property type="entry name" value="REC_2_DhkD-like"/>
    <property type="match status" value="1"/>
</dbReference>
<gene>
    <name evidence="10" type="ordered locus">RGE_23280</name>
</gene>
<keyword evidence="11" id="KW-1185">Reference proteome</keyword>
<proteinExistence type="predicted"/>
<feature type="modified residue" description="4-aspartylphosphate" evidence="7">
    <location>
        <position position="458"/>
    </location>
</feature>
<dbReference type="PROSITE" id="PS50109">
    <property type="entry name" value="HIS_KIN"/>
    <property type="match status" value="1"/>
</dbReference>
<dbReference type="SMART" id="SM00387">
    <property type="entry name" value="HATPase_c"/>
    <property type="match status" value="1"/>
</dbReference>
<dbReference type="CDD" id="cd00082">
    <property type="entry name" value="HisKA"/>
    <property type="match status" value="1"/>
</dbReference>
<reference evidence="10 11" key="1">
    <citation type="journal article" date="2012" name="J. Bacteriol.">
        <title>Complete genome sequence of phototrophic betaproteobacterium Rubrivivax gelatinosus IL144.</title>
        <authorList>
            <person name="Nagashima S."/>
            <person name="Kamimura A."/>
            <person name="Shimizu T."/>
            <person name="Nakamura-isaki S."/>
            <person name="Aono E."/>
            <person name="Sakamoto K."/>
            <person name="Ichikawa N."/>
            <person name="Nakazawa H."/>
            <person name="Sekine M."/>
            <person name="Yamazaki S."/>
            <person name="Fujita N."/>
            <person name="Shimada K."/>
            <person name="Hanada S."/>
            <person name="Nagashima K.V.P."/>
        </authorList>
    </citation>
    <scope>NUCLEOTIDE SEQUENCE [LARGE SCALE GENOMIC DNA]</scope>
    <source>
        <strain evidence="11">NBRC 100245 / IL144</strain>
    </source>
</reference>
<dbReference type="AlphaFoldDB" id="I0HRN2"/>
<name>I0HRN2_RUBGI</name>
<dbReference type="InterPro" id="IPR036097">
    <property type="entry name" value="HisK_dim/P_sf"/>
</dbReference>
<dbReference type="Pfam" id="PF00512">
    <property type="entry name" value="HisKA"/>
    <property type="match status" value="1"/>
</dbReference>
<evidence type="ECO:0000259" key="8">
    <source>
        <dbReference type="PROSITE" id="PS50109"/>
    </source>
</evidence>
<evidence type="ECO:0000256" key="1">
    <source>
        <dbReference type="ARBA" id="ARBA00000085"/>
    </source>
</evidence>
<dbReference type="EC" id="2.7.13.3" evidence="3"/>
<dbReference type="Pfam" id="PF02518">
    <property type="entry name" value="HATPase_c"/>
    <property type="match status" value="1"/>
</dbReference>
<dbReference type="SMART" id="SM00388">
    <property type="entry name" value="HisKA"/>
    <property type="match status" value="1"/>
</dbReference>
<dbReference type="InterPro" id="IPR004358">
    <property type="entry name" value="Sig_transdc_His_kin-like_C"/>
</dbReference>
<feature type="domain" description="Histidine kinase" evidence="8">
    <location>
        <begin position="166"/>
        <end position="385"/>
    </location>
</feature>
<dbReference type="Proteomes" id="UP000007883">
    <property type="component" value="Chromosome"/>
</dbReference>
<dbReference type="KEGG" id="rge:RGE_23280"/>
<dbReference type="Gene3D" id="3.40.50.2300">
    <property type="match status" value="1"/>
</dbReference>
<evidence type="ECO:0000313" key="10">
    <source>
        <dbReference type="EMBL" id="BAL95669.1"/>
    </source>
</evidence>
<evidence type="ECO:0000259" key="9">
    <source>
        <dbReference type="PROSITE" id="PS50110"/>
    </source>
</evidence>
<comment type="catalytic activity">
    <reaction evidence="1">
        <text>ATP + protein L-histidine = ADP + protein N-phospho-L-histidine.</text>
        <dbReference type="EC" id="2.7.13.3"/>
    </reaction>
</comment>
<evidence type="ECO:0000256" key="2">
    <source>
        <dbReference type="ARBA" id="ARBA00004429"/>
    </source>
</evidence>
<dbReference type="EMBL" id="AP012320">
    <property type="protein sequence ID" value="BAL95669.1"/>
    <property type="molecule type" value="Genomic_DNA"/>
</dbReference>
<dbReference type="PRINTS" id="PR00344">
    <property type="entry name" value="BCTRLSENSOR"/>
</dbReference>
<evidence type="ECO:0000256" key="7">
    <source>
        <dbReference type="PROSITE-ProRule" id="PRU00169"/>
    </source>
</evidence>
<evidence type="ECO:0000313" key="11">
    <source>
        <dbReference type="Proteomes" id="UP000007883"/>
    </source>
</evidence>
<dbReference type="InterPro" id="IPR036890">
    <property type="entry name" value="HATPase_C_sf"/>
</dbReference>
<dbReference type="PANTHER" id="PTHR43547">
    <property type="entry name" value="TWO-COMPONENT HISTIDINE KINASE"/>
    <property type="match status" value="1"/>
</dbReference>